<gene>
    <name evidence="2" type="ORF">GCM10009784_05450</name>
</gene>
<evidence type="ECO:0000313" key="3">
    <source>
        <dbReference type="Proteomes" id="UP001500974"/>
    </source>
</evidence>
<protein>
    <submittedName>
        <fullName evidence="2">MarR family winged helix-turn-helix transcriptional regulator</fullName>
    </submittedName>
</protein>
<dbReference type="RefSeq" id="WP_346027367.1">
    <property type="nucleotide sequence ID" value="NZ_BAAAON010000001.1"/>
</dbReference>
<name>A0ABP5MEF5_9MICC</name>
<dbReference type="SMART" id="SM00347">
    <property type="entry name" value="HTH_MARR"/>
    <property type="match status" value="1"/>
</dbReference>
<dbReference type="SUPFAM" id="SSF46785">
    <property type="entry name" value="Winged helix' DNA-binding domain"/>
    <property type="match status" value="1"/>
</dbReference>
<evidence type="ECO:0000259" key="1">
    <source>
        <dbReference type="PROSITE" id="PS50995"/>
    </source>
</evidence>
<comment type="caution">
    <text evidence="2">The sequence shown here is derived from an EMBL/GenBank/DDBJ whole genome shotgun (WGS) entry which is preliminary data.</text>
</comment>
<evidence type="ECO:0000313" key="2">
    <source>
        <dbReference type="EMBL" id="GAA2172958.1"/>
    </source>
</evidence>
<organism evidence="2 3">
    <name type="scientific">Arthrobacter parietis</name>
    <dbReference type="NCBI Taxonomy" id="271434"/>
    <lineage>
        <taxon>Bacteria</taxon>
        <taxon>Bacillati</taxon>
        <taxon>Actinomycetota</taxon>
        <taxon>Actinomycetes</taxon>
        <taxon>Micrococcales</taxon>
        <taxon>Micrococcaceae</taxon>
        <taxon>Arthrobacter</taxon>
    </lineage>
</organism>
<dbReference type="PROSITE" id="PS50995">
    <property type="entry name" value="HTH_MARR_2"/>
    <property type="match status" value="1"/>
</dbReference>
<dbReference type="Proteomes" id="UP001500974">
    <property type="component" value="Unassembled WGS sequence"/>
</dbReference>
<dbReference type="EMBL" id="BAAAON010000001">
    <property type="protein sequence ID" value="GAA2172958.1"/>
    <property type="molecule type" value="Genomic_DNA"/>
</dbReference>
<dbReference type="InterPro" id="IPR036390">
    <property type="entry name" value="WH_DNA-bd_sf"/>
</dbReference>
<dbReference type="PANTHER" id="PTHR33164:SF99">
    <property type="entry name" value="MARR FAMILY REGULATORY PROTEIN"/>
    <property type="match status" value="1"/>
</dbReference>
<sequence length="165" mass="18538">MTGARWLNPAERQAWLALHGVATLLPGTLDADLNRRARVTLFDYHVLAMLSEAEERTLPMSELAGRSNASLSRLSHVVTKLENRGWVQRSQSTRDLRVTTATITAEGLTNLQELALEHVEHVRRLVFDGLDERDIADLERVGKKILARLDETHWILKQSQPVGSA</sequence>
<dbReference type="Pfam" id="PF01047">
    <property type="entry name" value="MarR"/>
    <property type="match status" value="1"/>
</dbReference>
<proteinExistence type="predicted"/>
<dbReference type="InterPro" id="IPR036388">
    <property type="entry name" value="WH-like_DNA-bd_sf"/>
</dbReference>
<dbReference type="Gene3D" id="1.10.10.10">
    <property type="entry name" value="Winged helix-like DNA-binding domain superfamily/Winged helix DNA-binding domain"/>
    <property type="match status" value="1"/>
</dbReference>
<dbReference type="PANTHER" id="PTHR33164">
    <property type="entry name" value="TRANSCRIPTIONAL REGULATOR, MARR FAMILY"/>
    <property type="match status" value="1"/>
</dbReference>
<dbReference type="InterPro" id="IPR039422">
    <property type="entry name" value="MarR/SlyA-like"/>
</dbReference>
<dbReference type="InterPro" id="IPR000835">
    <property type="entry name" value="HTH_MarR-typ"/>
</dbReference>
<keyword evidence="3" id="KW-1185">Reference proteome</keyword>
<feature type="domain" description="HTH marR-type" evidence="1">
    <location>
        <begin position="11"/>
        <end position="147"/>
    </location>
</feature>
<accession>A0ABP5MEF5</accession>
<reference evidence="3" key="1">
    <citation type="journal article" date="2019" name="Int. J. Syst. Evol. Microbiol.">
        <title>The Global Catalogue of Microorganisms (GCM) 10K type strain sequencing project: providing services to taxonomists for standard genome sequencing and annotation.</title>
        <authorList>
            <consortium name="The Broad Institute Genomics Platform"/>
            <consortium name="The Broad Institute Genome Sequencing Center for Infectious Disease"/>
            <person name="Wu L."/>
            <person name="Ma J."/>
        </authorList>
    </citation>
    <scope>NUCLEOTIDE SEQUENCE [LARGE SCALE GENOMIC DNA]</scope>
    <source>
        <strain evidence="3">JCM 14917</strain>
    </source>
</reference>